<feature type="chain" id="PRO_5012052275" evidence="1">
    <location>
        <begin position="24"/>
        <end position="967"/>
    </location>
</feature>
<sequence>MSRRLFVPLMAALLVIAALGAVAAVKITEAPAVTVVPEVYKSGDEGYFRIVAKLPKGASKEYLSLVPQAEEGDLFLLTMRPVVAKRVEHKHADDDDAAQGPPDQVGDAVTIIGRYLKPGPARLAIRSRNTKGDLLRLTFTLPGGDVTADATIRTEWARQYQWSLWASDPNGEDPYTQYWNLAVAPRYGLETRYLGSRSRSRRETPDLYSVFTGAAAIQETLQLELLNTTPRRATTDKTAVKVVENVPLSTLQGPQVKSHPFKEMLKGRTPSLPALASYIPDDQYGVFFANINKQIELADLMDEWGGNLLRQVESSAQDFKVREKVSKQLCLENSMLTRMFGDRVVADMAITGSDPFLKEGTAITVLFTLKDATRFRKQIEKHYSEAAKTRGAVRSEFVAAGKRGMAAVTPDLRVSSYLVIVGNLGVVSTSKAALERILAVEAKQQPALAQADDFRYMRTIFPQDAKEEDIFIYLSDAHIRNLVGPRWKIAEARRMQCSANMGLIANARLWFKTERRREPTMEELVAGGYLGKNPPVCPEHGAYAIDTQGEVYCPVHNRPGKLTPLNELKLATVTPAEASQYKDFVANYNRYWTQFFDPIGIRVKLGQNIRIQTCILPMIENSWYDGLAAFSGRTPGLVTDSAVLPRTVLSLRGHMAQDWLEKSVLGDKRVYRNNLKLDWLGNEVAINLCDGQILFSADGSAAGLLGREVGRSSSLEPLVIGYLASAINLPTYLTVKVNDPKKAERSIPELFRSIGPKNSGRDELSLETYTLETHRGKPVYVANFTLFVVKLRLYAAVVDDRLVIASRRDIVTDLLDASAKGAAKKVVKHEGNVELSVYRSAFKQLEEASSISYQEDIRHACQKNLPLAAILMRNLGVPSTGFGSTSEALRGYQPYCPSGGTYSVDEATGAVVCSVHGNRHNPKQPAFSDQSSPTMRLINSLDRVNARLTFTPEGLMTTVDIQRKPGK</sequence>
<evidence type="ECO:0000313" key="3">
    <source>
        <dbReference type="Proteomes" id="UP000190102"/>
    </source>
</evidence>
<keyword evidence="1" id="KW-0732">Signal</keyword>
<protein>
    <submittedName>
        <fullName evidence="2">Uncharacterized protein</fullName>
    </submittedName>
</protein>
<dbReference type="OrthoDB" id="219532at2"/>
<organism evidence="2 3">
    <name type="scientific">Trichlorobacter thiogenes</name>
    <dbReference type="NCBI Taxonomy" id="115783"/>
    <lineage>
        <taxon>Bacteria</taxon>
        <taxon>Pseudomonadati</taxon>
        <taxon>Thermodesulfobacteriota</taxon>
        <taxon>Desulfuromonadia</taxon>
        <taxon>Geobacterales</taxon>
        <taxon>Geobacteraceae</taxon>
        <taxon>Trichlorobacter</taxon>
    </lineage>
</organism>
<name>A0A1T4M896_9BACT</name>
<evidence type="ECO:0000313" key="2">
    <source>
        <dbReference type="EMBL" id="SJZ63067.1"/>
    </source>
</evidence>
<dbReference type="Proteomes" id="UP000190102">
    <property type="component" value="Unassembled WGS sequence"/>
</dbReference>
<dbReference type="RefSeq" id="WP_078789466.1">
    <property type="nucleotide sequence ID" value="NZ_FUWR01000004.1"/>
</dbReference>
<reference evidence="3" key="1">
    <citation type="submission" date="2017-02" db="EMBL/GenBank/DDBJ databases">
        <authorList>
            <person name="Varghese N."/>
            <person name="Submissions S."/>
        </authorList>
    </citation>
    <scope>NUCLEOTIDE SEQUENCE [LARGE SCALE GENOMIC DNA]</scope>
    <source>
        <strain evidence="3">ATCC BAA-34</strain>
    </source>
</reference>
<feature type="signal peptide" evidence="1">
    <location>
        <begin position="1"/>
        <end position="23"/>
    </location>
</feature>
<keyword evidence="3" id="KW-1185">Reference proteome</keyword>
<proteinExistence type="predicted"/>
<evidence type="ECO:0000256" key="1">
    <source>
        <dbReference type="SAM" id="SignalP"/>
    </source>
</evidence>
<accession>A0A1T4M896</accession>
<gene>
    <name evidence="2" type="ORF">SAMN02745119_01211</name>
</gene>
<dbReference type="EMBL" id="FUWR01000004">
    <property type="protein sequence ID" value="SJZ63067.1"/>
    <property type="molecule type" value="Genomic_DNA"/>
</dbReference>
<dbReference type="AlphaFoldDB" id="A0A1T4M896"/>